<evidence type="ECO:0000313" key="2">
    <source>
        <dbReference type="Proteomes" id="UP000828048"/>
    </source>
</evidence>
<name>A0ACB7Z3X1_9ERIC</name>
<dbReference type="Proteomes" id="UP000828048">
    <property type="component" value="Chromosome 4"/>
</dbReference>
<dbReference type="EMBL" id="CM037154">
    <property type="protein sequence ID" value="KAH7860516.1"/>
    <property type="molecule type" value="Genomic_DNA"/>
</dbReference>
<sequence>MGKKGWEISRPPYPLGVGDRVMVLDSVHSWSCVGTPSLEGPIRNAFLYSSKEGSLGELRRLKIQLGLSYSSVVIQFEILSSGILFLSLSVSGVFSHSWNFSGRHIFDMLSASPDSSDQDKEPFVEVDPSGRFGRYSDLLGAGAVKKVYRAFDQWEGTDVAWNQVQLGRFSNDPSVIKRLQAEIALLKSLKNEYIIVLYSFWKDNVHYTLNFITEACTSGNLRDYRLKHRHVSMKALKKWSSQILKGLDYLHTHDPCIIHRDLNCSNIFINGNIGKVKIGDLGLAAIVDETHHAHSLLGTPEYMAPELYEEDYTELVDIYSFGMCMLEMSTLEIPYSECDSIAKIYKKVTAGVKPQALKKVSDPELKAFIEKCIGQPRARPSAADLLKDPFLSEVDSEDKEVPISKF</sequence>
<organism evidence="1 2">
    <name type="scientific">Vaccinium darrowii</name>
    <dbReference type="NCBI Taxonomy" id="229202"/>
    <lineage>
        <taxon>Eukaryota</taxon>
        <taxon>Viridiplantae</taxon>
        <taxon>Streptophyta</taxon>
        <taxon>Embryophyta</taxon>
        <taxon>Tracheophyta</taxon>
        <taxon>Spermatophyta</taxon>
        <taxon>Magnoliopsida</taxon>
        <taxon>eudicotyledons</taxon>
        <taxon>Gunneridae</taxon>
        <taxon>Pentapetalae</taxon>
        <taxon>asterids</taxon>
        <taxon>Ericales</taxon>
        <taxon>Ericaceae</taxon>
        <taxon>Vaccinioideae</taxon>
        <taxon>Vaccinieae</taxon>
        <taxon>Vaccinium</taxon>
    </lineage>
</organism>
<keyword evidence="2" id="KW-1185">Reference proteome</keyword>
<gene>
    <name evidence="1" type="ORF">Vadar_014362</name>
</gene>
<proteinExistence type="predicted"/>
<protein>
    <submittedName>
        <fullName evidence="1">Uncharacterized protein</fullName>
    </submittedName>
</protein>
<comment type="caution">
    <text evidence="1">The sequence shown here is derived from an EMBL/GenBank/DDBJ whole genome shotgun (WGS) entry which is preliminary data.</text>
</comment>
<accession>A0ACB7Z3X1</accession>
<reference evidence="1 2" key="1">
    <citation type="journal article" date="2021" name="Hortic Res">
        <title>High-quality reference genome and annotation aids understanding of berry development for evergreen blueberry (Vaccinium darrowii).</title>
        <authorList>
            <person name="Yu J."/>
            <person name="Hulse-Kemp A.M."/>
            <person name="Babiker E."/>
            <person name="Staton M."/>
        </authorList>
    </citation>
    <scope>NUCLEOTIDE SEQUENCE [LARGE SCALE GENOMIC DNA]</scope>
    <source>
        <strain evidence="2">cv. NJ 8807/NJ 8810</strain>
        <tissue evidence="1">Young leaf</tissue>
    </source>
</reference>
<evidence type="ECO:0000313" key="1">
    <source>
        <dbReference type="EMBL" id="KAH7860516.1"/>
    </source>
</evidence>